<evidence type="ECO:0000313" key="8">
    <source>
        <dbReference type="Proteomes" id="UP000673394"/>
    </source>
</evidence>
<feature type="transmembrane region" description="Helical" evidence="6">
    <location>
        <begin position="93"/>
        <end position="114"/>
    </location>
</feature>
<proteinExistence type="inferred from homology"/>
<name>A0ABS5CMR0_9BACL</name>
<reference evidence="7 8" key="1">
    <citation type="submission" date="2021-04" db="EMBL/GenBank/DDBJ databases">
        <title>Paenibacillus sp. DLE-14 whole genome sequence.</title>
        <authorList>
            <person name="Ham Y.J."/>
        </authorList>
    </citation>
    <scope>NUCLEOTIDE SEQUENCE [LARGE SCALE GENOMIC DNA]</scope>
    <source>
        <strain evidence="7 8">DLE-14</strain>
    </source>
</reference>
<accession>A0ABS5CMR0</accession>
<gene>
    <name evidence="7" type="ORF">I8J30_31180</name>
</gene>
<keyword evidence="5 6" id="KW-0472">Membrane</keyword>
<keyword evidence="8" id="KW-1185">Reference proteome</keyword>
<dbReference type="PANTHER" id="PTHR31885:SF6">
    <property type="entry name" value="GH04784P"/>
    <property type="match status" value="1"/>
</dbReference>
<dbReference type="PANTHER" id="PTHR31885">
    <property type="entry name" value="GH04784P"/>
    <property type="match status" value="1"/>
</dbReference>
<evidence type="ECO:0000313" key="7">
    <source>
        <dbReference type="EMBL" id="MBP3967143.1"/>
    </source>
</evidence>
<keyword evidence="4 6" id="KW-1133">Transmembrane helix</keyword>
<evidence type="ECO:0000256" key="2">
    <source>
        <dbReference type="ARBA" id="ARBA00007375"/>
    </source>
</evidence>
<evidence type="ECO:0000256" key="4">
    <source>
        <dbReference type="ARBA" id="ARBA00022989"/>
    </source>
</evidence>
<dbReference type="Proteomes" id="UP000673394">
    <property type="component" value="Unassembled WGS sequence"/>
</dbReference>
<sequence>MSLSYIFIIPPEPEGLKLVFKLIPMALIITYAYLLCPASRQQKHSLLLLGLLFSMCGDGLMKWFVAGLSAFLIGHLFYTASFIRRMRFSWPRAMTFIPIAIYAGYMSIQLVHALQDSGQSGLIAPVLLYVTVISAMAWTAILTGNGYAVIGSLLFLASDSLLSWNMFVSDISHSDIWIMATYYAAQFFIANSLKEPSASLSTTPQFHAKF</sequence>
<evidence type="ECO:0000256" key="1">
    <source>
        <dbReference type="ARBA" id="ARBA00004141"/>
    </source>
</evidence>
<keyword evidence="3 6" id="KW-0812">Transmembrane</keyword>
<feature type="transmembrane region" description="Helical" evidence="6">
    <location>
        <begin position="15"/>
        <end position="34"/>
    </location>
</feature>
<comment type="similarity">
    <text evidence="2">Belongs to the TMEM86 family.</text>
</comment>
<comment type="subcellular location">
    <subcellularLocation>
        <location evidence="1">Membrane</location>
        <topology evidence="1">Multi-pass membrane protein</topology>
    </subcellularLocation>
</comment>
<evidence type="ECO:0000256" key="3">
    <source>
        <dbReference type="ARBA" id="ARBA00022692"/>
    </source>
</evidence>
<dbReference type="EMBL" id="JAGKSP010000032">
    <property type="protein sequence ID" value="MBP3967143.1"/>
    <property type="molecule type" value="Genomic_DNA"/>
</dbReference>
<protein>
    <submittedName>
        <fullName evidence="7">Lysoplasmalogenase</fullName>
    </submittedName>
</protein>
<evidence type="ECO:0000256" key="5">
    <source>
        <dbReference type="ARBA" id="ARBA00023136"/>
    </source>
</evidence>
<dbReference type="Pfam" id="PF07947">
    <property type="entry name" value="YhhN"/>
    <property type="match status" value="1"/>
</dbReference>
<feature type="transmembrane region" description="Helical" evidence="6">
    <location>
        <begin position="126"/>
        <end position="156"/>
    </location>
</feature>
<comment type="caution">
    <text evidence="7">The sequence shown here is derived from an EMBL/GenBank/DDBJ whole genome shotgun (WGS) entry which is preliminary data.</text>
</comment>
<dbReference type="InterPro" id="IPR012506">
    <property type="entry name" value="TMEM86B-like"/>
</dbReference>
<evidence type="ECO:0000256" key="6">
    <source>
        <dbReference type="SAM" id="Phobius"/>
    </source>
</evidence>
<organism evidence="7 8">
    <name type="scientific">Paenibacillus lignilyticus</name>
    <dbReference type="NCBI Taxonomy" id="1172615"/>
    <lineage>
        <taxon>Bacteria</taxon>
        <taxon>Bacillati</taxon>
        <taxon>Bacillota</taxon>
        <taxon>Bacilli</taxon>
        <taxon>Bacillales</taxon>
        <taxon>Paenibacillaceae</taxon>
        <taxon>Paenibacillus</taxon>
    </lineage>
</organism>